<sequence>MTEVSPIILDADTVQSSYKENLRLIESRVVDLSTAAANAESDEQYLEFRRQYIVEAGRQLDELVCYSKSEPMEALRYLLSRVRRLVAEIDDSEFIEAQDKILVQNIQQKYDQLVLILAKCLSTSVVSAVFEMFDLGHKEFTLRYYIAVMRCYDEKCKQGLFGANRVKKRIQEINERYGLADHVSMVQVSAKVKDYKQEIFPFLESMLRAENLYDNGAVLQKSVAVLDAELRCIQTKLVILRDQMFEIGFYVDEADKSDLSC</sequence>
<accession>A0A3B0YUT3</accession>
<organism evidence="1">
    <name type="scientific">hydrothermal vent metagenome</name>
    <dbReference type="NCBI Taxonomy" id="652676"/>
    <lineage>
        <taxon>unclassified sequences</taxon>
        <taxon>metagenomes</taxon>
        <taxon>ecological metagenomes</taxon>
    </lineage>
</organism>
<name>A0A3B0YUT3_9ZZZZ</name>
<evidence type="ECO:0000313" key="1">
    <source>
        <dbReference type="EMBL" id="VAW79092.1"/>
    </source>
</evidence>
<proteinExistence type="predicted"/>
<protein>
    <submittedName>
        <fullName evidence="1">Uncharacterized protein</fullName>
    </submittedName>
</protein>
<dbReference type="AlphaFoldDB" id="A0A3B0YUT3"/>
<dbReference type="EMBL" id="UOFL01000171">
    <property type="protein sequence ID" value="VAW79092.1"/>
    <property type="molecule type" value="Genomic_DNA"/>
</dbReference>
<gene>
    <name evidence="1" type="ORF">MNBD_GAMMA12-379</name>
</gene>
<reference evidence="1" key="1">
    <citation type="submission" date="2018-06" db="EMBL/GenBank/DDBJ databases">
        <authorList>
            <person name="Zhirakovskaya E."/>
        </authorList>
    </citation>
    <scope>NUCLEOTIDE SEQUENCE</scope>
</reference>